<gene>
    <name evidence="2" type="ORF">K1720_09250</name>
</gene>
<sequence length="90" mass="9995">MIDLLGYILDSIVIVLGGLLSVVAWKAYKKSGMKSILLLLLAFLMFTIKKIIENFHLLNGTVSLDIIDITSTTLELGILLLFFVALVKRD</sequence>
<dbReference type="KEGG" id="thei:K1720_09250"/>
<proteinExistence type="predicted"/>
<keyword evidence="1" id="KW-0812">Transmembrane</keyword>
<dbReference type="Pfam" id="PF24365">
    <property type="entry name" value="DUF7521"/>
    <property type="match status" value="1"/>
</dbReference>
<dbReference type="RefSeq" id="WP_251948855.1">
    <property type="nucleotide sequence ID" value="NZ_CP080572.1"/>
</dbReference>
<name>A0A9E7M9T7_9EURY</name>
<dbReference type="Proteomes" id="UP001056425">
    <property type="component" value="Chromosome"/>
</dbReference>
<keyword evidence="1" id="KW-0472">Membrane</keyword>
<feature type="transmembrane region" description="Helical" evidence="1">
    <location>
        <begin position="6"/>
        <end position="28"/>
    </location>
</feature>
<evidence type="ECO:0000313" key="3">
    <source>
        <dbReference type="Proteomes" id="UP001056425"/>
    </source>
</evidence>
<protein>
    <submittedName>
        <fullName evidence="2">Uncharacterized protein</fullName>
    </submittedName>
</protein>
<organism evidence="2 3">
    <name type="scientific">Thermococcus argininiproducens</name>
    <dbReference type="NCBI Taxonomy" id="2866384"/>
    <lineage>
        <taxon>Archaea</taxon>
        <taxon>Methanobacteriati</taxon>
        <taxon>Methanobacteriota</taxon>
        <taxon>Thermococci</taxon>
        <taxon>Thermococcales</taxon>
        <taxon>Thermococcaceae</taxon>
        <taxon>Thermococcus</taxon>
    </lineage>
</organism>
<dbReference type="EMBL" id="CP080572">
    <property type="protein sequence ID" value="USG99673.1"/>
    <property type="molecule type" value="Genomic_DNA"/>
</dbReference>
<dbReference type="GeneID" id="72778532"/>
<evidence type="ECO:0000256" key="1">
    <source>
        <dbReference type="SAM" id="Phobius"/>
    </source>
</evidence>
<feature type="transmembrane region" description="Helical" evidence="1">
    <location>
        <begin position="64"/>
        <end position="87"/>
    </location>
</feature>
<dbReference type="InterPro" id="IPR055943">
    <property type="entry name" value="DUF7521"/>
</dbReference>
<keyword evidence="3" id="KW-1185">Reference proteome</keyword>
<accession>A0A9E7M9T7</accession>
<keyword evidence="1" id="KW-1133">Transmembrane helix</keyword>
<dbReference type="AlphaFoldDB" id="A0A9E7M9T7"/>
<reference evidence="2 3" key="1">
    <citation type="submission" date="2021-08" db="EMBL/GenBank/DDBJ databases">
        <title>Thermococcus onnuriiensis IOH2.</title>
        <authorList>
            <person name="Park Y.-J."/>
        </authorList>
    </citation>
    <scope>NUCLEOTIDE SEQUENCE [LARGE SCALE GENOMIC DNA]</scope>
    <source>
        <strain evidence="2 3">IOH2</strain>
    </source>
</reference>
<feature type="transmembrane region" description="Helical" evidence="1">
    <location>
        <begin position="35"/>
        <end position="52"/>
    </location>
</feature>
<evidence type="ECO:0000313" key="2">
    <source>
        <dbReference type="EMBL" id="USG99673.1"/>
    </source>
</evidence>